<evidence type="ECO:0000256" key="4">
    <source>
        <dbReference type="ARBA" id="ARBA00022840"/>
    </source>
</evidence>
<evidence type="ECO:0000256" key="5">
    <source>
        <dbReference type="ARBA" id="ARBA00023125"/>
    </source>
</evidence>
<evidence type="ECO:0000256" key="6">
    <source>
        <dbReference type="ARBA" id="ARBA00023242"/>
    </source>
</evidence>
<dbReference type="InterPro" id="IPR013632">
    <property type="entry name" value="Rad51_C"/>
</dbReference>
<keyword evidence="4 10" id="KW-0067">ATP-binding</keyword>
<dbReference type="Pfam" id="PF08423">
    <property type="entry name" value="Rad51"/>
    <property type="match status" value="1"/>
</dbReference>
<comment type="caution">
    <text evidence="13">The sequence shown here is derived from an EMBL/GenBank/DDBJ whole genome shotgun (WGS) entry which is preliminary data.</text>
</comment>
<dbReference type="SUPFAM" id="SSF52540">
    <property type="entry name" value="P-loop containing nucleoside triphosphate hydrolases"/>
    <property type="match status" value="1"/>
</dbReference>
<dbReference type="AlphaFoldDB" id="A0AAE1MHY2"/>
<reference evidence="13" key="1">
    <citation type="submission" date="2023-10" db="EMBL/GenBank/DDBJ databases">
        <title>Chromosome-level genome of the transformable northern wattle, Acacia crassicarpa.</title>
        <authorList>
            <person name="Massaro I."/>
            <person name="Sinha N.R."/>
            <person name="Poethig S."/>
            <person name="Leichty A.R."/>
        </authorList>
    </citation>
    <scope>NUCLEOTIDE SEQUENCE</scope>
    <source>
        <strain evidence="13">Acra3RX</strain>
        <tissue evidence="13">Leaf</tissue>
    </source>
</reference>
<name>A0AAE1MHY2_9FABA</name>
<comment type="subcellular location">
    <subcellularLocation>
        <location evidence="1">Nucleus</location>
    </subcellularLocation>
</comment>
<dbReference type="PANTHER" id="PTHR22942:SF30">
    <property type="entry name" value="MEIOTIC RECOMBINATION PROTEIN DMC1_LIM15 HOMOLOG"/>
    <property type="match status" value="1"/>
</dbReference>
<keyword evidence="8" id="KW-0131">Cell cycle</keyword>
<keyword evidence="3 10" id="KW-0547">Nucleotide-binding</keyword>
<dbReference type="Gene3D" id="3.40.50.300">
    <property type="entry name" value="P-loop containing nucleotide triphosphate hydrolases"/>
    <property type="match status" value="1"/>
</dbReference>
<dbReference type="Proteomes" id="UP001293593">
    <property type="component" value="Unassembled WGS sequence"/>
</dbReference>
<keyword evidence="6" id="KW-0539">Nucleus</keyword>
<evidence type="ECO:0000256" key="2">
    <source>
        <dbReference type="ARBA" id="ARBA00008897"/>
    </source>
</evidence>
<dbReference type="FunFam" id="3.40.50.300:FF:000239">
    <property type="entry name" value="Meiotic recombination protein DMC1"/>
    <property type="match status" value="1"/>
</dbReference>
<keyword evidence="5" id="KW-0238">DNA-binding</keyword>
<evidence type="ECO:0000256" key="10">
    <source>
        <dbReference type="RuleBase" id="RU003422"/>
    </source>
</evidence>
<dbReference type="InterPro" id="IPR011940">
    <property type="entry name" value="Dmc1"/>
</dbReference>
<dbReference type="GO" id="GO:0000150">
    <property type="term" value="F:DNA strand exchange activity"/>
    <property type="evidence" value="ECO:0007669"/>
    <property type="project" value="InterPro"/>
</dbReference>
<feature type="domain" description="RecA family profile 1" evidence="11">
    <location>
        <begin position="104"/>
        <end position="285"/>
    </location>
</feature>
<accession>A0AAE1MHY2</accession>
<evidence type="ECO:0000256" key="8">
    <source>
        <dbReference type="ARBA" id="ARBA00023306"/>
    </source>
</evidence>
<dbReference type="FunFam" id="1.10.150.20:FF:000043">
    <property type="entry name" value="Meiotic recombination protein DMC1 homolog"/>
    <property type="match status" value="1"/>
</dbReference>
<dbReference type="GO" id="GO:0006312">
    <property type="term" value="P:mitotic recombination"/>
    <property type="evidence" value="ECO:0007669"/>
    <property type="project" value="TreeGrafter"/>
</dbReference>
<dbReference type="GO" id="GO:0003697">
    <property type="term" value="F:single-stranded DNA binding"/>
    <property type="evidence" value="ECO:0007669"/>
    <property type="project" value="TreeGrafter"/>
</dbReference>
<sequence length="354" mass="38706">MLATLKSEESSQLQLVEREDVEDDEDLFEAVDKLVAQGINAGDVKKLQDAGIYTCNGLMMHTKKNLTGIKGLSEAKVDKICEAAEKLVNFGYITGSDVLLKRKSVVRVTTGSQALDELLGGGIETSAITEAFGEFRSGKTQLAHTLCVSTQDINCGYFLFQLPTSMRGGNGKVAYIDTEGTFRPDRIVPIAERFGMDPGAVLDNIIYARAYTYEHQYNLLLGLAAKMSEEPFRLLIIDSIIALFRVDFSGRGELAERQQRLGQMLSRITKIAEEFNVAVYMTNQVIADPGGGMFVTDPKKPAGGHVLAHAVTVRLMFRKGKGEQRVCKVFDAPNLPEAEAVFQITPGGIADVKD</sequence>
<dbReference type="PROSITE" id="PS50162">
    <property type="entry name" value="RECA_2"/>
    <property type="match status" value="1"/>
</dbReference>
<protein>
    <recommendedName>
        <fullName evidence="9">Meiotic recombination protein DMC1 homolog</fullName>
    </recommendedName>
</protein>
<dbReference type="PANTHER" id="PTHR22942">
    <property type="entry name" value="RECA/RAD51/RADA DNA STRAND-PAIRING FAMILY MEMBER"/>
    <property type="match status" value="1"/>
</dbReference>
<dbReference type="GO" id="GO:0140664">
    <property type="term" value="F:ATP-dependent DNA damage sensor activity"/>
    <property type="evidence" value="ECO:0007669"/>
    <property type="project" value="InterPro"/>
</dbReference>
<dbReference type="GO" id="GO:0003690">
    <property type="term" value="F:double-stranded DNA binding"/>
    <property type="evidence" value="ECO:0007669"/>
    <property type="project" value="TreeGrafter"/>
</dbReference>
<evidence type="ECO:0000259" key="11">
    <source>
        <dbReference type="PROSITE" id="PS50162"/>
    </source>
</evidence>
<evidence type="ECO:0000256" key="9">
    <source>
        <dbReference type="ARBA" id="ARBA00067734"/>
    </source>
</evidence>
<evidence type="ECO:0000313" key="14">
    <source>
        <dbReference type="Proteomes" id="UP001293593"/>
    </source>
</evidence>
<dbReference type="InterPro" id="IPR020587">
    <property type="entry name" value="RecA_monomer-monomer_interface"/>
</dbReference>
<dbReference type="InterPro" id="IPR010995">
    <property type="entry name" value="DNA_repair_Rad51/TF_NusA_a-hlx"/>
</dbReference>
<evidence type="ECO:0000259" key="12">
    <source>
        <dbReference type="PROSITE" id="PS50163"/>
    </source>
</evidence>
<organism evidence="13 14">
    <name type="scientific">Acacia crassicarpa</name>
    <name type="common">northern wattle</name>
    <dbReference type="NCBI Taxonomy" id="499986"/>
    <lineage>
        <taxon>Eukaryota</taxon>
        <taxon>Viridiplantae</taxon>
        <taxon>Streptophyta</taxon>
        <taxon>Embryophyta</taxon>
        <taxon>Tracheophyta</taxon>
        <taxon>Spermatophyta</taxon>
        <taxon>Magnoliopsida</taxon>
        <taxon>eudicotyledons</taxon>
        <taxon>Gunneridae</taxon>
        <taxon>Pentapetalae</taxon>
        <taxon>rosids</taxon>
        <taxon>fabids</taxon>
        <taxon>Fabales</taxon>
        <taxon>Fabaceae</taxon>
        <taxon>Caesalpinioideae</taxon>
        <taxon>mimosoid clade</taxon>
        <taxon>Acacieae</taxon>
        <taxon>Acacia</taxon>
    </lineage>
</organism>
<dbReference type="GO" id="GO:0000794">
    <property type="term" value="C:condensed nuclear chromosome"/>
    <property type="evidence" value="ECO:0007669"/>
    <property type="project" value="TreeGrafter"/>
</dbReference>
<dbReference type="NCBIfam" id="TIGR02238">
    <property type="entry name" value="recomb_DMC1"/>
    <property type="match status" value="1"/>
</dbReference>
<dbReference type="InterPro" id="IPR020588">
    <property type="entry name" value="RecA_ATP-bd"/>
</dbReference>
<evidence type="ECO:0000256" key="3">
    <source>
        <dbReference type="ARBA" id="ARBA00022741"/>
    </source>
</evidence>
<feature type="domain" description="RecA family profile 2" evidence="12">
    <location>
        <begin position="291"/>
        <end position="354"/>
    </location>
</feature>
<dbReference type="NCBIfam" id="NF003301">
    <property type="entry name" value="PRK04301.1"/>
    <property type="match status" value="1"/>
</dbReference>
<dbReference type="GO" id="GO:0005524">
    <property type="term" value="F:ATP binding"/>
    <property type="evidence" value="ECO:0007669"/>
    <property type="project" value="UniProtKB-KW"/>
</dbReference>
<gene>
    <name evidence="13" type="ORF">QN277_026578</name>
</gene>
<dbReference type="SUPFAM" id="SSF47794">
    <property type="entry name" value="Rad51 N-terminal domain-like"/>
    <property type="match status" value="1"/>
</dbReference>
<keyword evidence="14" id="KW-1185">Reference proteome</keyword>
<dbReference type="InterPro" id="IPR016467">
    <property type="entry name" value="DNA_recomb/repair_RecA-like"/>
</dbReference>
<dbReference type="CDD" id="cd19514">
    <property type="entry name" value="DMC1"/>
    <property type="match status" value="1"/>
</dbReference>
<proteinExistence type="inferred from homology"/>
<dbReference type="Gene3D" id="1.10.150.20">
    <property type="entry name" value="5' to 3' exonuclease, C-terminal subdomain"/>
    <property type="match status" value="1"/>
</dbReference>
<dbReference type="GO" id="GO:0042148">
    <property type="term" value="P:DNA strand invasion"/>
    <property type="evidence" value="ECO:0007669"/>
    <property type="project" value="TreeGrafter"/>
</dbReference>
<dbReference type="InterPro" id="IPR027417">
    <property type="entry name" value="P-loop_NTPase"/>
</dbReference>
<keyword evidence="7" id="KW-0469">Meiosis</keyword>
<comment type="similarity">
    <text evidence="2">Belongs to the RecA family. DMC1 subfamily.</text>
</comment>
<dbReference type="PIRSF" id="PIRSF005856">
    <property type="entry name" value="Rad51"/>
    <property type="match status" value="1"/>
</dbReference>
<dbReference type="GO" id="GO:0007131">
    <property type="term" value="P:reciprocal meiotic recombination"/>
    <property type="evidence" value="ECO:0007669"/>
    <property type="project" value="InterPro"/>
</dbReference>
<evidence type="ECO:0000313" key="13">
    <source>
        <dbReference type="EMBL" id="KAK4265540.1"/>
    </source>
</evidence>
<dbReference type="EMBL" id="JAWXYG010000008">
    <property type="protein sequence ID" value="KAK4265540.1"/>
    <property type="molecule type" value="Genomic_DNA"/>
</dbReference>
<evidence type="ECO:0000256" key="1">
    <source>
        <dbReference type="ARBA" id="ARBA00004123"/>
    </source>
</evidence>
<evidence type="ECO:0000256" key="7">
    <source>
        <dbReference type="ARBA" id="ARBA00023254"/>
    </source>
</evidence>
<dbReference type="PROSITE" id="PS50163">
    <property type="entry name" value="RECA_3"/>
    <property type="match status" value="1"/>
</dbReference>
<dbReference type="GO" id="GO:0007129">
    <property type="term" value="P:homologous chromosome pairing at meiosis"/>
    <property type="evidence" value="ECO:0007669"/>
    <property type="project" value="UniProtKB-ARBA"/>
</dbReference>
<dbReference type="GO" id="GO:0000730">
    <property type="term" value="P:DNA recombinase assembly"/>
    <property type="evidence" value="ECO:0007669"/>
    <property type="project" value="TreeGrafter"/>
</dbReference>